<keyword evidence="2" id="KW-1185">Reference proteome</keyword>
<sequence length="204" mass="23594">MAHLADTIRKWGKKTVLEDNKYAAPGKFKYSKPACGTHNLFSRTTPFIRQHKPGIESLVLESSKIRLVTIREIERRISGKRWLTGRHHANPLVEGDDAIYSTTQTRKLSSESLVVESSKIRLVTKREIERRISGKRWLTGRHHANTLRMTPFIRQHKPGSESLVEESSKIRLVTKGENERRISGKRWLTGRHHANPLVERVYPY</sequence>
<proteinExistence type="predicted"/>
<dbReference type="AlphaFoldDB" id="A0AAV4QTY3"/>
<name>A0AAV4QTY3_9ARAC</name>
<dbReference type="Proteomes" id="UP001054837">
    <property type="component" value="Unassembled WGS sequence"/>
</dbReference>
<gene>
    <name evidence="1" type="ORF">CDAR_216731</name>
</gene>
<protein>
    <submittedName>
        <fullName evidence="1">Uncharacterized protein</fullName>
    </submittedName>
</protein>
<reference evidence="1 2" key="1">
    <citation type="submission" date="2021-06" db="EMBL/GenBank/DDBJ databases">
        <title>Caerostris darwini draft genome.</title>
        <authorList>
            <person name="Kono N."/>
            <person name="Arakawa K."/>
        </authorList>
    </citation>
    <scope>NUCLEOTIDE SEQUENCE [LARGE SCALE GENOMIC DNA]</scope>
</reference>
<dbReference type="EMBL" id="BPLQ01004921">
    <property type="protein sequence ID" value="GIY11546.1"/>
    <property type="molecule type" value="Genomic_DNA"/>
</dbReference>
<organism evidence="1 2">
    <name type="scientific">Caerostris darwini</name>
    <dbReference type="NCBI Taxonomy" id="1538125"/>
    <lineage>
        <taxon>Eukaryota</taxon>
        <taxon>Metazoa</taxon>
        <taxon>Ecdysozoa</taxon>
        <taxon>Arthropoda</taxon>
        <taxon>Chelicerata</taxon>
        <taxon>Arachnida</taxon>
        <taxon>Araneae</taxon>
        <taxon>Araneomorphae</taxon>
        <taxon>Entelegynae</taxon>
        <taxon>Araneoidea</taxon>
        <taxon>Araneidae</taxon>
        <taxon>Caerostris</taxon>
    </lineage>
</organism>
<comment type="caution">
    <text evidence="1">The sequence shown here is derived from an EMBL/GenBank/DDBJ whole genome shotgun (WGS) entry which is preliminary data.</text>
</comment>
<evidence type="ECO:0000313" key="1">
    <source>
        <dbReference type="EMBL" id="GIY11546.1"/>
    </source>
</evidence>
<accession>A0AAV4QTY3</accession>
<evidence type="ECO:0000313" key="2">
    <source>
        <dbReference type="Proteomes" id="UP001054837"/>
    </source>
</evidence>